<dbReference type="KEGG" id="cle:Clole_4129"/>
<dbReference type="eggNOG" id="COG4120">
    <property type="taxonomic scope" value="Bacteria"/>
</dbReference>
<dbReference type="GO" id="GO:0022857">
    <property type="term" value="F:transmembrane transporter activity"/>
    <property type="evidence" value="ECO:0007669"/>
    <property type="project" value="InterPro"/>
</dbReference>
<keyword evidence="8" id="KW-1185">Reference proteome</keyword>
<evidence type="ECO:0000256" key="5">
    <source>
        <dbReference type="ARBA" id="ARBA00023136"/>
    </source>
</evidence>
<dbReference type="InterPro" id="IPR001851">
    <property type="entry name" value="ABC_transp_permease"/>
</dbReference>
<protein>
    <submittedName>
        <fullName evidence="7">ABC-type transporter, integral membrane subunit</fullName>
    </submittedName>
</protein>
<evidence type="ECO:0000256" key="3">
    <source>
        <dbReference type="ARBA" id="ARBA00022692"/>
    </source>
</evidence>
<feature type="transmembrane region" description="Helical" evidence="6">
    <location>
        <begin position="135"/>
        <end position="155"/>
    </location>
</feature>
<dbReference type="STRING" id="642492.Clole_4129"/>
<reference evidence="7 8" key="1">
    <citation type="journal article" date="2011" name="J. Bacteriol.">
        <title>Complete genome sequence of the cellulose-degrading bacterium Cellulosilyticum lentocellum.</title>
        <authorList>
            <consortium name="US DOE Joint Genome Institute"/>
            <person name="Miller D.A."/>
            <person name="Suen G."/>
            <person name="Bruce D."/>
            <person name="Copeland A."/>
            <person name="Cheng J.F."/>
            <person name="Detter C."/>
            <person name="Goodwin L.A."/>
            <person name="Han C.S."/>
            <person name="Hauser L.J."/>
            <person name="Land M.L."/>
            <person name="Lapidus A."/>
            <person name="Lucas S."/>
            <person name="Meincke L."/>
            <person name="Pitluck S."/>
            <person name="Tapia R."/>
            <person name="Teshima H."/>
            <person name="Woyke T."/>
            <person name="Fox B.G."/>
            <person name="Angert E.R."/>
            <person name="Currie C.R."/>
        </authorList>
    </citation>
    <scope>NUCLEOTIDE SEQUENCE [LARGE SCALE GENOMIC DNA]</scope>
    <source>
        <strain evidence="8">ATCC 49066 / DSM 5427 / NCIMB 11756 / RHM5</strain>
    </source>
</reference>
<evidence type="ECO:0000256" key="4">
    <source>
        <dbReference type="ARBA" id="ARBA00022989"/>
    </source>
</evidence>
<feature type="transmembrane region" description="Helical" evidence="6">
    <location>
        <begin position="269"/>
        <end position="286"/>
    </location>
</feature>
<feature type="transmembrane region" description="Helical" evidence="6">
    <location>
        <begin position="87"/>
        <end position="106"/>
    </location>
</feature>
<comment type="subcellular location">
    <subcellularLocation>
        <location evidence="1">Cell membrane</location>
        <topology evidence="1">Multi-pass membrane protein</topology>
    </subcellularLocation>
</comment>
<dbReference type="GO" id="GO:0005886">
    <property type="term" value="C:plasma membrane"/>
    <property type="evidence" value="ECO:0007669"/>
    <property type="project" value="UniProtKB-SubCell"/>
</dbReference>
<evidence type="ECO:0000256" key="1">
    <source>
        <dbReference type="ARBA" id="ARBA00004651"/>
    </source>
</evidence>
<evidence type="ECO:0000313" key="8">
    <source>
        <dbReference type="Proteomes" id="UP000008467"/>
    </source>
</evidence>
<feature type="transmembrane region" description="Helical" evidence="6">
    <location>
        <begin position="214"/>
        <end position="232"/>
    </location>
</feature>
<proteinExistence type="predicted"/>
<dbReference type="CDD" id="cd06574">
    <property type="entry name" value="TM_PBP1_branched-chain-AA_like"/>
    <property type="match status" value="1"/>
</dbReference>
<dbReference type="PANTHER" id="PTHR32196:SF69">
    <property type="entry name" value="BRANCHED-CHAIN AMINO ACID TRANSPORT SYSTEM, PERMEASE PROTEIN"/>
    <property type="match status" value="1"/>
</dbReference>
<feature type="transmembrane region" description="Helical" evidence="6">
    <location>
        <begin position="38"/>
        <end position="54"/>
    </location>
</feature>
<organism evidence="7 8">
    <name type="scientific">Cellulosilyticum lentocellum (strain ATCC 49066 / DSM 5427 / NCIMB 11756 / RHM5)</name>
    <name type="common">Clostridium lentocellum</name>
    <dbReference type="NCBI Taxonomy" id="642492"/>
    <lineage>
        <taxon>Bacteria</taxon>
        <taxon>Bacillati</taxon>
        <taxon>Bacillota</taxon>
        <taxon>Clostridia</taxon>
        <taxon>Lachnospirales</taxon>
        <taxon>Cellulosilyticaceae</taxon>
        <taxon>Cellulosilyticum</taxon>
    </lineage>
</organism>
<feature type="transmembrane region" description="Helical" evidence="6">
    <location>
        <begin position="6"/>
        <end position="26"/>
    </location>
</feature>
<dbReference type="PANTHER" id="PTHR32196">
    <property type="entry name" value="ABC TRANSPORTER PERMEASE PROTEIN YPHD-RELATED-RELATED"/>
    <property type="match status" value="1"/>
</dbReference>
<dbReference type="HOGENOM" id="CLU_067296_0_0_9"/>
<gene>
    <name evidence="7" type="ordered locus">Clole_4129</name>
</gene>
<name>F2JM22_CELLD</name>
<keyword evidence="5 6" id="KW-0472">Membrane</keyword>
<evidence type="ECO:0000256" key="6">
    <source>
        <dbReference type="SAM" id="Phobius"/>
    </source>
</evidence>
<dbReference type="AlphaFoldDB" id="F2JM22"/>
<dbReference type="Proteomes" id="UP000008467">
    <property type="component" value="Chromosome"/>
</dbReference>
<accession>F2JM22</accession>
<keyword evidence="2" id="KW-1003">Cell membrane</keyword>
<sequence>MNILLAIVGAISQGVLWGLMTLGVYITFKILDFPDMTVDGSFALGGAVSAILVVKGVNPWLAILPAMCAGMIAGAVTGLLHTKVKIPGILAGILTMLALYSINVRIQGQANIPLLGERTVISTLGEVIQTSTNNLALIIGLIVSVGIVAVLYWFFGTELGSSIRATGNNEYMVRALGVNTDKMKIIGLMLSNALVALSGAFVSQSQGFADVGMGQGAIVIGLASIIIGEVIFGNRFNFAYKLASIIGGSIIYRIIIAVVLQLGMQSTDLKLLTAVIVAIALGIPVMKKKLDQQAKRRET</sequence>
<keyword evidence="4 6" id="KW-1133">Transmembrane helix</keyword>
<evidence type="ECO:0000313" key="7">
    <source>
        <dbReference type="EMBL" id="ADZ85802.1"/>
    </source>
</evidence>
<dbReference type="Pfam" id="PF02653">
    <property type="entry name" value="BPD_transp_2"/>
    <property type="match status" value="1"/>
</dbReference>
<dbReference type="EMBL" id="CP002582">
    <property type="protein sequence ID" value="ADZ85802.1"/>
    <property type="molecule type" value="Genomic_DNA"/>
</dbReference>
<evidence type="ECO:0000256" key="2">
    <source>
        <dbReference type="ARBA" id="ARBA00022475"/>
    </source>
</evidence>
<feature type="transmembrane region" description="Helical" evidence="6">
    <location>
        <begin position="185"/>
        <end position="202"/>
    </location>
</feature>
<feature type="transmembrane region" description="Helical" evidence="6">
    <location>
        <begin position="239"/>
        <end position="263"/>
    </location>
</feature>
<keyword evidence="3 6" id="KW-0812">Transmembrane</keyword>
<dbReference type="RefSeq" id="WP_013659073.1">
    <property type="nucleotide sequence ID" value="NC_015275.1"/>
</dbReference>